<dbReference type="OrthoDB" id="6902230at2"/>
<gene>
    <name evidence="1" type="ORF">VP02_20170</name>
</gene>
<reference evidence="1 2" key="1">
    <citation type="submission" date="2015-03" db="EMBL/GenBank/DDBJ databases">
        <title>Pseudomonas fluorescens 1855-344 Genome sequencing and assembly.</title>
        <authorList>
            <person name="Eng W.W.H."/>
            <person name="Gan H.M."/>
            <person name="Savka M.A."/>
        </authorList>
    </citation>
    <scope>NUCLEOTIDE SEQUENCE [LARGE SCALE GENOMIC DNA]</scope>
    <source>
        <strain evidence="1 2">1855-344</strain>
    </source>
</reference>
<organism evidence="1 2">
    <name type="scientific">Pseudomonas kilonensis</name>
    <dbReference type="NCBI Taxonomy" id="132476"/>
    <lineage>
        <taxon>Bacteria</taxon>
        <taxon>Pseudomonadati</taxon>
        <taxon>Pseudomonadota</taxon>
        <taxon>Gammaproteobacteria</taxon>
        <taxon>Pseudomonadales</taxon>
        <taxon>Pseudomonadaceae</taxon>
        <taxon>Pseudomonas</taxon>
    </lineage>
</organism>
<evidence type="ECO:0000313" key="1">
    <source>
        <dbReference type="EMBL" id="KKA06033.1"/>
    </source>
</evidence>
<dbReference type="PATRIC" id="fig|132476.4.peg.2669"/>
<accession>A0A0F4XL23</accession>
<comment type="caution">
    <text evidence="1">The sequence shown here is derived from an EMBL/GenBank/DDBJ whole genome shotgun (WGS) entry which is preliminary data.</text>
</comment>
<proteinExistence type="predicted"/>
<dbReference type="EMBL" id="JZXC01000021">
    <property type="protein sequence ID" value="KKA06033.1"/>
    <property type="molecule type" value="Genomic_DNA"/>
</dbReference>
<dbReference type="AlphaFoldDB" id="A0A0F4XL23"/>
<evidence type="ECO:0000313" key="2">
    <source>
        <dbReference type="Proteomes" id="UP000033662"/>
    </source>
</evidence>
<sequence>MKKINPELVDPAVEPAGEKVGRVMRGLAGALPIVGGAATEIFNALFEGPLSKRRTEWMLEVTEVLNDLLEHDLVTEDGLKENEAFISTVAQTCNMALRNHQNEKLEALRNAVKNSALPSCPSDDLRQLFLNFVDVCTVTHIRLLHLFVDPEAWVSKEGKQFPSSWSMGGIDQVIEFALPELQGKEDIYKVIWKDLYQRGLINTDNLGMTMSAHGMKSSRSTQMGSALIRFLT</sequence>
<name>A0A0F4XL23_9PSED</name>
<dbReference type="Proteomes" id="UP000033662">
    <property type="component" value="Unassembled WGS sequence"/>
</dbReference>
<protein>
    <submittedName>
        <fullName evidence="1">Uncharacterized protein</fullName>
    </submittedName>
</protein>